<evidence type="ECO:0000256" key="2">
    <source>
        <dbReference type="SAM" id="Phobius"/>
    </source>
</evidence>
<feature type="domain" description="YdbS-like PH" evidence="3">
    <location>
        <begin position="62"/>
        <end position="139"/>
    </location>
</feature>
<keyword evidence="2" id="KW-1133">Transmembrane helix</keyword>
<feature type="transmembrane region" description="Helical" evidence="2">
    <location>
        <begin position="262"/>
        <end position="289"/>
    </location>
</feature>
<gene>
    <name evidence="4" type="ORF">HUG12_12535</name>
</gene>
<dbReference type="PANTHER" id="PTHR34473:SF3">
    <property type="entry name" value="TRANSMEMBRANE PROTEIN-RELATED"/>
    <property type="match status" value="1"/>
</dbReference>
<dbReference type="KEGG" id="halu:HUG12_12535"/>
<dbReference type="EMBL" id="CP058579">
    <property type="protein sequence ID" value="QLG62509.1"/>
    <property type="molecule type" value="Genomic_DNA"/>
</dbReference>
<feature type="transmembrane region" description="Helical" evidence="2">
    <location>
        <begin position="40"/>
        <end position="60"/>
    </location>
</feature>
<dbReference type="RefSeq" id="WP_179269094.1">
    <property type="nucleotide sequence ID" value="NZ_CP058579.1"/>
</dbReference>
<feature type="domain" description="YdbS-like PH" evidence="3">
    <location>
        <begin position="292"/>
        <end position="374"/>
    </location>
</feature>
<feature type="transmembrane region" description="Helical" evidence="2">
    <location>
        <begin position="225"/>
        <end position="250"/>
    </location>
</feature>
<keyword evidence="5" id="KW-1185">Reference proteome</keyword>
<dbReference type="PANTHER" id="PTHR34473">
    <property type="entry name" value="UPF0699 TRANSMEMBRANE PROTEIN YDBS"/>
    <property type="match status" value="1"/>
</dbReference>
<name>A0A7D5LC78_9EURY</name>
<proteinExistence type="predicted"/>
<feature type="compositionally biased region" description="Acidic residues" evidence="1">
    <location>
        <begin position="552"/>
        <end position="569"/>
    </location>
</feature>
<feature type="region of interest" description="Disordered" evidence="1">
    <location>
        <begin position="142"/>
        <end position="201"/>
    </location>
</feature>
<evidence type="ECO:0000259" key="3">
    <source>
        <dbReference type="Pfam" id="PF03703"/>
    </source>
</evidence>
<organism evidence="4 5">
    <name type="scientific">Halorarum salinum</name>
    <dbReference type="NCBI Taxonomy" id="2743089"/>
    <lineage>
        <taxon>Archaea</taxon>
        <taxon>Methanobacteriati</taxon>
        <taxon>Methanobacteriota</taxon>
        <taxon>Stenosarchaea group</taxon>
        <taxon>Halobacteria</taxon>
        <taxon>Halobacteriales</taxon>
        <taxon>Haloferacaceae</taxon>
        <taxon>Halorarum</taxon>
    </lineage>
</organism>
<feature type="compositionally biased region" description="Basic and acidic residues" evidence="1">
    <location>
        <begin position="142"/>
        <end position="155"/>
    </location>
</feature>
<dbReference type="InterPro" id="IPR005182">
    <property type="entry name" value="YdbS-like_PH"/>
</dbReference>
<dbReference type="OrthoDB" id="107421at2157"/>
<dbReference type="GeneID" id="56038300"/>
<dbReference type="Proteomes" id="UP000509626">
    <property type="component" value="Chromosome"/>
</dbReference>
<feature type="region of interest" description="Disordered" evidence="1">
    <location>
        <begin position="537"/>
        <end position="600"/>
    </location>
</feature>
<feature type="compositionally biased region" description="Gly residues" evidence="1">
    <location>
        <begin position="585"/>
        <end position="600"/>
    </location>
</feature>
<evidence type="ECO:0000313" key="4">
    <source>
        <dbReference type="EMBL" id="QLG62509.1"/>
    </source>
</evidence>
<evidence type="ECO:0000256" key="1">
    <source>
        <dbReference type="SAM" id="MobiDB-lite"/>
    </source>
</evidence>
<keyword evidence="2" id="KW-0472">Membrane</keyword>
<feature type="compositionally biased region" description="Basic and acidic residues" evidence="1">
    <location>
        <begin position="537"/>
        <end position="551"/>
    </location>
</feature>
<reference evidence="4 5" key="1">
    <citation type="submission" date="2020-06" db="EMBL/GenBank/DDBJ databases">
        <title>NJ-3-1, isolated from saline soil.</title>
        <authorList>
            <person name="Cui H.L."/>
            <person name="Shi X."/>
        </authorList>
    </citation>
    <scope>NUCLEOTIDE SEQUENCE [LARGE SCALE GENOMIC DNA]</scope>
    <source>
        <strain evidence="4 5">NJ-3-1</strain>
    </source>
</reference>
<evidence type="ECO:0000313" key="5">
    <source>
        <dbReference type="Proteomes" id="UP000509626"/>
    </source>
</evidence>
<sequence length="600" mass="63560">MTRLHPLSAVLDAARAALQFGSFGFFAVLLLSGPLGFGDAAAAFVLAPLGAVVGAGYAVARYLRFEYDLRPEHLVVTSGVFARQEREIPLRRIQNVDVSRGVIQRLLGLATVRFETAGGSATEATLDAVGVDEAERLRHEVGERVRAVRERERASGDAAGRGATAESTGQAAGTAGTRTGPADGLTGTERGPRTPAAEPERETLYEISGGDLLVLSAVSFRPGAIAAPVFGAPFVGDLVVDGLLVTFRLLGGGRGGGFPDDLAILFTALAGLLAFALAVWVASAALTYVRYYDFRLERVADELRYERGLAGRYSGTIPLDKMQTVTVGENAAMRRLGYASLSVETAGYAPGSDGAGGAETTVPLASRDRVFSLARDLQPFGERSFRRPPTRARRRYAVRYVIVSFVLAGLGLAAARALSPVPDLVALVPLVGLPLAPVAARAKWRHRGYDEADDAVLTRSGFWHRSTRVVPYYRLQTVFVRRTVFQRRWGLASVTADTASTSSFVVGDATAYDLDGGDADRLRERLIERLRADLAERRGSGGTRGDGRRGDDADEGAGEDDADGYDAGEDDRLTDEVEADEDGADGGAPGDATGPGGPNA</sequence>
<feature type="transmembrane region" description="Helical" evidence="2">
    <location>
        <begin position="396"/>
        <end position="418"/>
    </location>
</feature>
<dbReference type="AlphaFoldDB" id="A0A7D5LC78"/>
<accession>A0A7D5LC78</accession>
<dbReference type="Pfam" id="PF03703">
    <property type="entry name" value="bPH_2"/>
    <property type="match status" value="3"/>
</dbReference>
<feature type="compositionally biased region" description="Low complexity" evidence="1">
    <location>
        <begin position="162"/>
        <end position="184"/>
    </location>
</feature>
<feature type="domain" description="YdbS-like PH" evidence="3">
    <location>
        <begin position="444"/>
        <end position="525"/>
    </location>
</feature>
<keyword evidence="2" id="KW-0812">Transmembrane</keyword>
<protein>
    <submittedName>
        <fullName evidence="4">PH domain-containing protein</fullName>
    </submittedName>
</protein>